<name>A0A9W6RF18_9ACTN</name>
<evidence type="ECO:0000313" key="4">
    <source>
        <dbReference type="Proteomes" id="UP001165135"/>
    </source>
</evidence>
<dbReference type="InterPro" id="IPR050769">
    <property type="entry name" value="NAT_camello-type"/>
</dbReference>
<dbReference type="AlphaFoldDB" id="A0A9W6RF18"/>
<feature type="domain" description="N-acetyltransferase" evidence="2">
    <location>
        <begin position="16"/>
        <end position="168"/>
    </location>
</feature>
<dbReference type="Gene3D" id="3.40.630.30">
    <property type="match status" value="1"/>
</dbReference>
<gene>
    <name evidence="3" type="ORF">Airi01_011540</name>
</gene>
<dbReference type="Pfam" id="PF00583">
    <property type="entry name" value="Acetyltransf_1"/>
    <property type="match status" value="1"/>
</dbReference>
<evidence type="ECO:0000259" key="2">
    <source>
        <dbReference type="PROSITE" id="PS51186"/>
    </source>
</evidence>
<dbReference type="PROSITE" id="PS51186">
    <property type="entry name" value="GNAT"/>
    <property type="match status" value="1"/>
</dbReference>
<organism evidence="3 4">
    <name type="scientific">Actinoallomurus iriomotensis</name>
    <dbReference type="NCBI Taxonomy" id="478107"/>
    <lineage>
        <taxon>Bacteria</taxon>
        <taxon>Bacillati</taxon>
        <taxon>Actinomycetota</taxon>
        <taxon>Actinomycetes</taxon>
        <taxon>Streptosporangiales</taxon>
        <taxon>Thermomonosporaceae</taxon>
        <taxon>Actinoallomurus</taxon>
    </lineage>
</organism>
<dbReference type="EMBL" id="BSTJ01000001">
    <property type="protein sequence ID" value="GLY72887.1"/>
    <property type="molecule type" value="Genomic_DNA"/>
</dbReference>
<protein>
    <submittedName>
        <fullName evidence="3">MarR family transcriptional regulator</fullName>
    </submittedName>
</protein>
<reference evidence="3" key="1">
    <citation type="submission" date="2023-03" db="EMBL/GenBank/DDBJ databases">
        <title>Actinoallomurus iriomotensis NBRC 103681.</title>
        <authorList>
            <person name="Ichikawa N."/>
            <person name="Sato H."/>
            <person name="Tonouchi N."/>
        </authorList>
    </citation>
    <scope>NUCLEOTIDE SEQUENCE</scope>
    <source>
        <strain evidence="3">NBRC 103681</strain>
    </source>
</reference>
<dbReference type="PANTHER" id="PTHR13947:SF37">
    <property type="entry name" value="LD18367P"/>
    <property type="match status" value="1"/>
</dbReference>
<dbReference type="InterPro" id="IPR016181">
    <property type="entry name" value="Acyl_CoA_acyltransferase"/>
</dbReference>
<keyword evidence="1" id="KW-0808">Transferase</keyword>
<dbReference type="GO" id="GO:0008080">
    <property type="term" value="F:N-acetyltransferase activity"/>
    <property type="evidence" value="ECO:0007669"/>
    <property type="project" value="InterPro"/>
</dbReference>
<dbReference type="CDD" id="cd04301">
    <property type="entry name" value="NAT_SF"/>
    <property type="match status" value="1"/>
</dbReference>
<sequence>MIGGRPMKTAPAAGHVVLRAPASGDFGWVIQRHGALYAAEYGWDATFEALVARIVADYVDERGPGDGAWIAELDGEPVGCVFCVRETDQEARLRLLLVEPAARGLGIGAALVGECVDFARRAGYRELTLWTNDVLTAARRIYERAGFELVKEGPHHSFGHDLVEQTWRLEL</sequence>
<proteinExistence type="predicted"/>
<evidence type="ECO:0000313" key="3">
    <source>
        <dbReference type="EMBL" id="GLY72887.1"/>
    </source>
</evidence>
<accession>A0A9W6RF18</accession>
<dbReference type="Proteomes" id="UP001165135">
    <property type="component" value="Unassembled WGS sequence"/>
</dbReference>
<dbReference type="SUPFAM" id="SSF55729">
    <property type="entry name" value="Acyl-CoA N-acyltransferases (Nat)"/>
    <property type="match status" value="1"/>
</dbReference>
<dbReference type="InterPro" id="IPR000182">
    <property type="entry name" value="GNAT_dom"/>
</dbReference>
<dbReference type="PANTHER" id="PTHR13947">
    <property type="entry name" value="GNAT FAMILY N-ACETYLTRANSFERASE"/>
    <property type="match status" value="1"/>
</dbReference>
<evidence type="ECO:0000256" key="1">
    <source>
        <dbReference type="ARBA" id="ARBA00022679"/>
    </source>
</evidence>
<comment type="caution">
    <text evidence="3">The sequence shown here is derived from an EMBL/GenBank/DDBJ whole genome shotgun (WGS) entry which is preliminary data.</text>
</comment>